<keyword evidence="2" id="KW-1185">Reference proteome</keyword>
<gene>
    <name evidence="1" type="ORF">DAEQUDRAFT_434066</name>
</gene>
<name>A0A165NGZ2_9APHY</name>
<evidence type="ECO:0000313" key="2">
    <source>
        <dbReference type="Proteomes" id="UP000076727"/>
    </source>
</evidence>
<reference evidence="1 2" key="1">
    <citation type="journal article" date="2016" name="Mol. Biol. Evol.">
        <title>Comparative Genomics of Early-Diverging Mushroom-Forming Fungi Provides Insights into the Origins of Lignocellulose Decay Capabilities.</title>
        <authorList>
            <person name="Nagy L.G."/>
            <person name="Riley R."/>
            <person name="Tritt A."/>
            <person name="Adam C."/>
            <person name="Daum C."/>
            <person name="Floudas D."/>
            <person name="Sun H."/>
            <person name="Yadav J.S."/>
            <person name="Pangilinan J."/>
            <person name="Larsson K.H."/>
            <person name="Matsuura K."/>
            <person name="Barry K."/>
            <person name="Labutti K."/>
            <person name="Kuo R."/>
            <person name="Ohm R.A."/>
            <person name="Bhattacharya S.S."/>
            <person name="Shirouzu T."/>
            <person name="Yoshinaga Y."/>
            <person name="Martin F.M."/>
            <person name="Grigoriev I.V."/>
            <person name="Hibbett D.S."/>
        </authorList>
    </citation>
    <scope>NUCLEOTIDE SEQUENCE [LARGE SCALE GENOMIC DNA]</scope>
    <source>
        <strain evidence="1 2">L-15889</strain>
    </source>
</reference>
<proteinExistence type="predicted"/>
<dbReference type="AlphaFoldDB" id="A0A165NGZ2"/>
<evidence type="ECO:0000313" key="1">
    <source>
        <dbReference type="EMBL" id="KZT66962.1"/>
    </source>
</evidence>
<protein>
    <submittedName>
        <fullName evidence="1">Uncharacterized protein</fullName>
    </submittedName>
</protein>
<accession>A0A165NGZ2</accession>
<organism evidence="1 2">
    <name type="scientific">Daedalea quercina L-15889</name>
    <dbReference type="NCBI Taxonomy" id="1314783"/>
    <lineage>
        <taxon>Eukaryota</taxon>
        <taxon>Fungi</taxon>
        <taxon>Dikarya</taxon>
        <taxon>Basidiomycota</taxon>
        <taxon>Agaricomycotina</taxon>
        <taxon>Agaricomycetes</taxon>
        <taxon>Polyporales</taxon>
        <taxon>Fomitopsis</taxon>
    </lineage>
</organism>
<dbReference type="EMBL" id="KV429082">
    <property type="protein sequence ID" value="KZT66962.1"/>
    <property type="molecule type" value="Genomic_DNA"/>
</dbReference>
<sequence>MLLRSGDPNCDSTVLLFSTLLQVLSTYPLSNLHLSRPNLRPFFPSCSVPRRLQWRELFAHERLNLENARAGRVDAARCLVGAVVGCDRPRADGYETSRPQH</sequence>
<dbReference type="Proteomes" id="UP000076727">
    <property type="component" value="Unassembled WGS sequence"/>
</dbReference>